<dbReference type="Proteomes" id="UP001301152">
    <property type="component" value="Unassembled WGS sequence"/>
</dbReference>
<organism evidence="2 3">
    <name type="scientific">Acetobacter thailandicus</name>
    <dbReference type="NCBI Taxonomy" id="1502842"/>
    <lineage>
        <taxon>Bacteria</taxon>
        <taxon>Pseudomonadati</taxon>
        <taxon>Pseudomonadota</taxon>
        <taxon>Alphaproteobacteria</taxon>
        <taxon>Acetobacterales</taxon>
        <taxon>Acetobacteraceae</taxon>
        <taxon>Acetobacter</taxon>
    </lineage>
</organism>
<dbReference type="RefSeq" id="WP_173559461.1">
    <property type="nucleotide sequence ID" value="NZ_JAPIUZ010000001.1"/>
</dbReference>
<evidence type="ECO:0000313" key="2">
    <source>
        <dbReference type="EMBL" id="MCX2562685.1"/>
    </source>
</evidence>
<feature type="region of interest" description="Disordered" evidence="1">
    <location>
        <begin position="1"/>
        <end position="28"/>
    </location>
</feature>
<comment type="caution">
    <text evidence="2">The sequence shown here is derived from an EMBL/GenBank/DDBJ whole genome shotgun (WGS) entry which is preliminary data.</text>
</comment>
<name>A0ABT3QBM2_9PROT</name>
<proteinExistence type="predicted"/>
<sequence length="64" mass="7193">MSGDSDNADNLKWFTPQAESASSATEKNADLTRVMQDASGHDKFLPASVQDKKLQFLVRFLYRN</sequence>
<gene>
    <name evidence="2" type="ORF">OQ497_01710</name>
</gene>
<protein>
    <submittedName>
        <fullName evidence="2">Uncharacterized protein</fullName>
    </submittedName>
</protein>
<keyword evidence="3" id="KW-1185">Reference proteome</keyword>
<evidence type="ECO:0000256" key="1">
    <source>
        <dbReference type="SAM" id="MobiDB-lite"/>
    </source>
</evidence>
<evidence type="ECO:0000313" key="3">
    <source>
        <dbReference type="Proteomes" id="UP001301152"/>
    </source>
</evidence>
<dbReference type="EMBL" id="JAPIUZ010000001">
    <property type="protein sequence ID" value="MCX2562685.1"/>
    <property type="molecule type" value="Genomic_DNA"/>
</dbReference>
<accession>A0ABT3QBM2</accession>
<feature type="compositionally biased region" description="Polar residues" evidence="1">
    <location>
        <begin position="17"/>
        <end position="26"/>
    </location>
</feature>
<reference evidence="2 3" key="1">
    <citation type="submission" date="2022-11" db="EMBL/GenBank/DDBJ databases">
        <title>Genome sequencing of Acetobacter type strain.</title>
        <authorList>
            <person name="Heo J."/>
            <person name="Lee D."/>
            <person name="Han B.-H."/>
            <person name="Hong S.-B."/>
            <person name="Kwon S.-W."/>
        </authorList>
    </citation>
    <scope>NUCLEOTIDE SEQUENCE [LARGE SCALE GENOMIC DNA]</scope>
    <source>
        <strain evidence="2 3">KACC 21253</strain>
    </source>
</reference>